<feature type="site" description="Deprotonates C-terminal active site Cys" evidence="8">
    <location>
        <position position="39"/>
    </location>
</feature>
<gene>
    <name evidence="11" type="ORF">PbJCM13498_12960</name>
</gene>
<dbReference type="NCBIfam" id="TIGR01068">
    <property type="entry name" value="thioredoxin"/>
    <property type="match status" value="1"/>
</dbReference>
<dbReference type="EMBL" id="BLAX01000001">
    <property type="protein sequence ID" value="GET32433.1"/>
    <property type="molecule type" value="Genomic_DNA"/>
</dbReference>
<evidence type="ECO:0000256" key="4">
    <source>
        <dbReference type="ARBA" id="ARBA00023157"/>
    </source>
</evidence>
<evidence type="ECO:0000256" key="1">
    <source>
        <dbReference type="ARBA" id="ARBA00008987"/>
    </source>
</evidence>
<comment type="similarity">
    <text evidence="1 7">Belongs to the thioredoxin family.</text>
</comment>
<reference evidence="11 12" key="1">
    <citation type="submission" date="2019-10" db="EMBL/GenBank/DDBJ databases">
        <title>Prolixibacter strains distinguished by the presence of nitrate reductase genes were adept at nitrate-dependent anaerobic corrosion of metallic iron and carbon steel.</title>
        <authorList>
            <person name="Iino T."/>
            <person name="Shono N."/>
            <person name="Ito K."/>
            <person name="Nakamura R."/>
            <person name="Sueoka K."/>
            <person name="Harayama S."/>
            <person name="Ohkuma M."/>
        </authorList>
    </citation>
    <scope>NUCLEOTIDE SEQUENCE [LARGE SCALE GENOMIC DNA]</scope>
    <source>
        <strain evidence="11 12">JCM 13498</strain>
    </source>
</reference>
<dbReference type="PANTHER" id="PTHR45663">
    <property type="entry name" value="GEO12009P1"/>
    <property type="match status" value="1"/>
</dbReference>
<dbReference type="PIRSF" id="PIRSF000077">
    <property type="entry name" value="Thioredoxin"/>
    <property type="match status" value="1"/>
</dbReference>
<dbReference type="CDD" id="cd02947">
    <property type="entry name" value="TRX_family"/>
    <property type="match status" value="1"/>
</dbReference>
<evidence type="ECO:0000313" key="11">
    <source>
        <dbReference type="EMBL" id="GET32433.1"/>
    </source>
</evidence>
<evidence type="ECO:0000256" key="6">
    <source>
        <dbReference type="NCBIfam" id="TIGR01068"/>
    </source>
</evidence>
<evidence type="ECO:0000256" key="3">
    <source>
        <dbReference type="ARBA" id="ARBA00022982"/>
    </source>
</evidence>
<evidence type="ECO:0000256" key="7">
    <source>
        <dbReference type="PIRNR" id="PIRNR000077"/>
    </source>
</evidence>
<feature type="domain" description="Thioredoxin" evidence="10">
    <location>
        <begin position="1"/>
        <end position="120"/>
    </location>
</feature>
<keyword evidence="12" id="KW-1185">Reference proteome</keyword>
<dbReference type="PROSITE" id="PS51352">
    <property type="entry name" value="THIOREDOXIN_2"/>
    <property type="match status" value="1"/>
</dbReference>
<organism evidence="11 12">
    <name type="scientific">Prolixibacter bellariivorans</name>
    <dbReference type="NCBI Taxonomy" id="314319"/>
    <lineage>
        <taxon>Bacteria</taxon>
        <taxon>Pseudomonadati</taxon>
        <taxon>Bacteroidota</taxon>
        <taxon>Bacteroidia</taxon>
        <taxon>Marinilabiliales</taxon>
        <taxon>Prolixibacteraceae</taxon>
        <taxon>Prolixibacter</taxon>
    </lineage>
</organism>
<dbReference type="InterPro" id="IPR036249">
    <property type="entry name" value="Thioredoxin-like_sf"/>
</dbReference>
<feature type="active site" description="Nucleophile" evidence="8">
    <location>
        <position position="45"/>
    </location>
</feature>
<dbReference type="PROSITE" id="PS00194">
    <property type="entry name" value="THIOREDOXIN_1"/>
    <property type="match status" value="1"/>
</dbReference>
<name>A0A5M4AXT3_9BACT</name>
<dbReference type="AlphaFoldDB" id="A0A5M4AXT3"/>
<dbReference type="GO" id="GO:0005829">
    <property type="term" value="C:cytosol"/>
    <property type="evidence" value="ECO:0007669"/>
    <property type="project" value="TreeGrafter"/>
</dbReference>
<comment type="caution">
    <text evidence="11">The sequence shown here is derived from an EMBL/GenBank/DDBJ whole genome shotgun (WGS) entry which is preliminary data.</text>
</comment>
<feature type="site" description="Contributes to redox potential value" evidence="8">
    <location>
        <position position="47"/>
    </location>
</feature>
<dbReference type="PRINTS" id="PR00421">
    <property type="entry name" value="THIOREDOXIN"/>
</dbReference>
<dbReference type="InterPro" id="IPR017937">
    <property type="entry name" value="Thioredoxin_CS"/>
</dbReference>
<dbReference type="GO" id="GO:0045454">
    <property type="term" value="P:cell redox homeostasis"/>
    <property type="evidence" value="ECO:0007669"/>
    <property type="project" value="TreeGrafter"/>
</dbReference>
<evidence type="ECO:0000313" key="12">
    <source>
        <dbReference type="Proteomes" id="UP000391834"/>
    </source>
</evidence>
<feature type="disulfide bond" description="Redox-active" evidence="9">
    <location>
        <begin position="45"/>
        <end position="48"/>
    </location>
</feature>
<dbReference type="InterPro" id="IPR013766">
    <property type="entry name" value="Thioredoxin_domain"/>
</dbReference>
<dbReference type="InterPro" id="IPR005746">
    <property type="entry name" value="Thioredoxin"/>
</dbReference>
<evidence type="ECO:0000256" key="5">
    <source>
        <dbReference type="ARBA" id="ARBA00023284"/>
    </source>
</evidence>
<dbReference type="FunFam" id="3.40.30.10:FF:000001">
    <property type="entry name" value="Thioredoxin"/>
    <property type="match status" value="1"/>
</dbReference>
<dbReference type="Pfam" id="PF00085">
    <property type="entry name" value="Thioredoxin"/>
    <property type="match status" value="1"/>
</dbReference>
<dbReference type="Proteomes" id="UP000391834">
    <property type="component" value="Unassembled WGS sequence"/>
</dbReference>
<dbReference type="GO" id="GO:0015035">
    <property type="term" value="F:protein-disulfide reductase activity"/>
    <property type="evidence" value="ECO:0007669"/>
    <property type="project" value="UniProtKB-UniRule"/>
</dbReference>
<dbReference type="PANTHER" id="PTHR45663:SF11">
    <property type="entry name" value="GEO12009P1"/>
    <property type="match status" value="1"/>
</dbReference>
<evidence type="ECO:0000256" key="2">
    <source>
        <dbReference type="ARBA" id="ARBA00022448"/>
    </source>
</evidence>
<accession>A0A5M4AXT3</accession>
<proteinExistence type="inferred from homology"/>
<feature type="site" description="Contributes to redox potential value" evidence="8">
    <location>
        <position position="46"/>
    </location>
</feature>
<keyword evidence="2" id="KW-0813">Transport</keyword>
<dbReference type="Gene3D" id="3.40.30.10">
    <property type="entry name" value="Glutaredoxin"/>
    <property type="match status" value="1"/>
</dbReference>
<sequence length="120" mass="13086">MGVPKKILITIKNIDMAIEVTDANFEEIVLQSDKPVLVDFWAEWCGPCRMVGPLVEELAHDYEGKVVVTKMDVDSNPGTAAKFGIRNIPTILFFKGGDVADKQVGAVPKTILSSKLDALL</sequence>
<dbReference type="SUPFAM" id="SSF52833">
    <property type="entry name" value="Thioredoxin-like"/>
    <property type="match status" value="1"/>
</dbReference>
<keyword evidence="3" id="KW-0249">Electron transport</keyword>
<protein>
    <recommendedName>
        <fullName evidence="6 7">Thioredoxin</fullName>
    </recommendedName>
</protein>
<keyword evidence="4 9" id="KW-1015">Disulfide bond</keyword>
<evidence type="ECO:0000256" key="9">
    <source>
        <dbReference type="PIRSR" id="PIRSR000077-4"/>
    </source>
</evidence>
<feature type="active site" description="Nucleophile" evidence="8">
    <location>
        <position position="48"/>
    </location>
</feature>
<keyword evidence="5 9" id="KW-0676">Redox-active center</keyword>
<evidence type="ECO:0000256" key="8">
    <source>
        <dbReference type="PIRSR" id="PIRSR000077-1"/>
    </source>
</evidence>
<evidence type="ECO:0000259" key="10">
    <source>
        <dbReference type="PROSITE" id="PS51352"/>
    </source>
</evidence>